<feature type="domain" description="PPM-type phosphatase" evidence="1">
    <location>
        <begin position="1"/>
        <end position="110"/>
    </location>
</feature>
<dbReference type="InterPro" id="IPR036457">
    <property type="entry name" value="PPM-type-like_dom_sf"/>
</dbReference>
<comment type="caution">
    <text evidence="2">The sequence shown here is derived from an EMBL/GenBank/DDBJ whole genome shotgun (WGS) entry which is preliminary data.</text>
</comment>
<dbReference type="OrthoDB" id="1432756at2759"/>
<evidence type="ECO:0000259" key="1">
    <source>
        <dbReference type="PROSITE" id="PS51746"/>
    </source>
</evidence>
<proteinExistence type="predicted"/>
<name>A0A834X402_9FABA</name>
<reference evidence="2" key="1">
    <citation type="submission" date="2020-09" db="EMBL/GenBank/DDBJ databases">
        <title>Genome-Enabled Discovery of Anthraquinone Biosynthesis in Senna tora.</title>
        <authorList>
            <person name="Kang S.-H."/>
            <person name="Pandey R.P."/>
            <person name="Lee C.-M."/>
            <person name="Sim J.-S."/>
            <person name="Jeong J.-T."/>
            <person name="Choi B.-S."/>
            <person name="Jung M."/>
            <person name="Ginzburg D."/>
            <person name="Zhao K."/>
            <person name="Won S.Y."/>
            <person name="Oh T.-J."/>
            <person name="Yu Y."/>
            <person name="Kim N.-H."/>
            <person name="Lee O.R."/>
            <person name="Lee T.-H."/>
            <person name="Bashyal P."/>
            <person name="Kim T.-S."/>
            <person name="Lee W.-H."/>
            <person name="Kawkins C."/>
            <person name="Kim C.-K."/>
            <person name="Kim J.S."/>
            <person name="Ahn B.O."/>
            <person name="Rhee S.Y."/>
            <person name="Sohng J.K."/>
        </authorList>
    </citation>
    <scope>NUCLEOTIDE SEQUENCE</scope>
    <source>
        <tissue evidence="2">Leaf</tissue>
    </source>
</reference>
<evidence type="ECO:0000313" key="2">
    <source>
        <dbReference type="EMBL" id="KAF7837828.1"/>
    </source>
</evidence>
<dbReference type="EMBL" id="JAAIUW010000003">
    <property type="protein sequence ID" value="KAF7837828.1"/>
    <property type="molecule type" value="Genomic_DNA"/>
</dbReference>
<accession>A0A834X402</accession>
<dbReference type="Pfam" id="PF00481">
    <property type="entry name" value="PP2C"/>
    <property type="match status" value="1"/>
</dbReference>
<gene>
    <name evidence="2" type="ORF">G2W53_006310</name>
</gene>
<dbReference type="PANTHER" id="PTHR47992">
    <property type="entry name" value="PROTEIN PHOSPHATASE"/>
    <property type="match status" value="1"/>
</dbReference>
<sequence length="123" mass="13628">MGILRVRNLTSPPYISTEPSLGVHKISNSDRFVIVGSDGLFDFFSNDEAVKLVESYIRSNAFGDPAKFLVEQLVLRAANSAGFSMEELMNVPAGRRRKYHDDVTVIVISLGMNQRTSKASTFI</sequence>
<dbReference type="Proteomes" id="UP000634136">
    <property type="component" value="Unassembled WGS sequence"/>
</dbReference>
<evidence type="ECO:0000313" key="3">
    <source>
        <dbReference type="Proteomes" id="UP000634136"/>
    </source>
</evidence>
<organism evidence="2 3">
    <name type="scientific">Senna tora</name>
    <dbReference type="NCBI Taxonomy" id="362788"/>
    <lineage>
        <taxon>Eukaryota</taxon>
        <taxon>Viridiplantae</taxon>
        <taxon>Streptophyta</taxon>
        <taxon>Embryophyta</taxon>
        <taxon>Tracheophyta</taxon>
        <taxon>Spermatophyta</taxon>
        <taxon>Magnoliopsida</taxon>
        <taxon>eudicotyledons</taxon>
        <taxon>Gunneridae</taxon>
        <taxon>Pentapetalae</taxon>
        <taxon>rosids</taxon>
        <taxon>fabids</taxon>
        <taxon>Fabales</taxon>
        <taxon>Fabaceae</taxon>
        <taxon>Caesalpinioideae</taxon>
        <taxon>Cassia clade</taxon>
        <taxon>Senna</taxon>
    </lineage>
</organism>
<dbReference type="GO" id="GO:0004722">
    <property type="term" value="F:protein serine/threonine phosphatase activity"/>
    <property type="evidence" value="ECO:0007669"/>
    <property type="project" value="InterPro"/>
</dbReference>
<protein>
    <recommendedName>
        <fullName evidence="1">PPM-type phosphatase domain-containing protein</fullName>
    </recommendedName>
</protein>
<dbReference type="InterPro" id="IPR001932">
    <property type="entry name" value="PPM-type_phosphatase-like_dom"/>
</dbReference>
<dbReference type="Gene3D" id="3.60.40.10">
    <property type="entry name" value="PPM-type phosphatase domain"/>
    <property type="match status" value="1"/>
</dbReference>
<keyword evidence="3" id="KW-1185">Reference proteome</keyword>
<dbReference type="PROSITE" id="PS51746">
    <property type="entry name" value="PPM_2"/>
    <property type="match status" value="1"/>
</dbReference>
<dbReference type="InterPro" id="IPR015655">
    <property type="entry name" value="PP2C"/>
</dbReference>
<dbReference type="SUPFAM" id="SSF81606">
    <property type="entry name" value="PP2C-like"/>
    <property type="match status" value="1"/>
</dbReference>
<dbReference type="AlphaFoldDB" id="A0A834X402"/>